<name>A0A6P8IDR7_ACTTE</name>
<dbReference type="AlphaFoldDB" id="A0A6P8IDR7"/>
<dbReference type="FunCoup" id="A0A6P8IDR7">
    <property type="interactions" value="78"/>
</dbReference>
<sequence length="306" mass="34423">MSVRTYNHSVLIGNWNEDICLEEDKLKDFLDKKERGELLIQKASNLLGNILKKVDLSISHDGFLHFGDVVCLYNPAHQVLLSANMSEAKMQDAKCLSGPCELSASKSLQPCVRNTFIILSPDANQEGQVLRYGQPFILSTLPGVGGELKVHSDRVSFNRAAKKSRKQEVNLTENTSFTAHWNFLCFNPQERLESDGMPVPANQRILVNHCKTNQHLACMPEFSSRTPFGREFEVASHTFFDSHRAEKPVNHWVVLTRMVEDAAEQYEVEKEQMMKPSQNLETFDEPPQGGATYATQPDNPAQTNGS</sequence>
<dbReference type="Pfam" id="PF24569">
    <property type="entry name" value="CFAP161"/>
    <property type="match status" value="1"/>
</dbReference>
<dbReference type="Proteomes" id="UP000515163">
    <property type="component" value="Unplaced"/>
</dbReference>
<dbReference type="PANTHER" id="PTHR24274:SF1">
    <property type="entry name" value="CILIA- AND FLAGELLA-ASSOCIATED PROTEIN 161"/>
    <property type="match status" value="1"/>
</dbReference>
<dbReference type="GO" id="GO:0060271">
    <property type="term" value="P:cilium assembly"/>
    <property type="evidence" value="ECO:0007669"/>
    <property type="project" value="TreeGrafter"/>
</dbReference>
<keyword evidence="2" id="KW-1185">Reference proteome</keyword>
<dbReference type="PANTHER" id="PTHR24274">
    <property type="entry name" value="CILIA- AND FLAGELLA-ASSOCIATED PROTEIN 161"/>
    <property type="match status" value="1"/>
</dbReference>
<organism evidence="2 3">
    <name type="scientific">Actinia tenebrosa</name>
    <name type="common">Australian red waratah sea anemone</name>
    <dbReference type="NCBI Taxonomy" id="6105"/>
    <lineage>
        <taxon>Eukaryota</taxon>
        <taxon>Metazoa</taxon>
        <taxon>Cnidaria</taxon>
        <taxon>Anthozoa</taxon>
        <taxon>Hexacorallia</taxon>
        <taxon>Actiniaria</taxon>
        <taxon>Actiniidae</taxon>
        <taxon>Actinia</taxon>
    </lineage>
</organism>
<dbReference type="KEGG" id="aten:116299933"/>
<dbReference type="GO" id="GO:0031514">
    <property type="term" value="C:motile cilium"/>
    <property type="evidence" value="ECO:0007669"/>
    <property type="project" value="TreeGrafter"/>
</dbReference>
<proteinExistence type="predicted"/>
<dbReference type="InParanoid" id="A0A6P8IDR7"/>
<evidence type="ECO:0000256" key="1">
    <source>
        <dbReference type="SAM" id="MobiDB-lite"/>
    </source>
</evidence>
<protein>
    <submittedName>
        <fullName evidence="3">Cilia- and flagella-associated protein 161-like</fullName>
    </submittedName>
</protein>
<evidence type="ECO:0000313" key="2">
    <source>
        <dbReference type="Proteomes" id="UP000515163"/>
    </source>
</evidence>
<dbReference type="InterPro" id="IPR055325">
    <property type="entry name" value="CF161"/>
</dbReference>
<accession>A0A6P8IDR7</accession>
<feature type="region of interest" description="Disordered" evidence="1">
    <location>
        <begin position="272"/>
        <end position="306"/>
    </location>
</feature>
<feature type="compositionally biased region" description="Polar residues" evidence="1">
    <location>
        <begin position="293"/>
        <end position="306"/>
    </location>
</feature>
<dbReference type="OrthoDB" id="2126411at2759"/>
<reference evidence="3" key="1">
    <citation type="submission" date="2025-08" db="UniProtKB">
        <authorList>
            <consortium name="RefSeq"/>
        </authorList>
    </citation>
    <scope>IDENTIFICATION</scope>
    <source>
        <tissue evidence="3">Tentacle</tissue>
    </source>
</reference>
<evidence type="ECO:0000313" key="3">
    <source>
        <dbReference type="RefSeq" id="XP_031564517.1"/>
    </source>
</evidence>
<gene>
    <name evidence="3" type="primary">LOC116299933</name>
</gene>
<dbReference type="GeneID" id="116299933"/>
<dbReference type="RefSeq" id="XP_031564517.1">
    <property type="nucleotide sequence ID" value="XM_031708657.1"/>
</dbReference>